<protein>
    <submittedName>
        <fullName evidence="1">Uncharacterized protein</fullName>
    </submittedName>
</protein>
<evidence type="ECO:0000313" key="3">
    <source>
        <dbReference type="Proteomes" id="UP000191691"/>
    </source>
</evidence>
<name>A0A1V6V3R0_PENNA</name>
<dbReference type="Proteomes" id="UP000191691">
    <property type="component" value="Unassembled WGS sequence"/>
</dbReference>
<organism evidence="1 3">
    <name type="scientific">Penicillium nalgiovense</name>
    <dbReference type="NCBI Taxonomy" id="60175"/>
    <lineage>
        <taxon>Eukaryota</taxon>
        <taxon>Fungi</taxon>
        <taxon>Dikarya</taxon>
        <taxon>Ascomycota</taxon>
        <taxon>Pezizomycotina</taxon>
        <taxon>Eurotiomycetes</taxon>
        <taxon>Eurotiomycetidae</taxon>
        <taxon>Eurotiales</taxon>
        <taxon>Aspergillaceae</taxon>
        <taxon>Penicillium</taxon>
    </lineage>
</organism>
<accession>A0A1V6V3R0</accession>
<evidence type="ECO:0000313" key="2">
    <source>
        <dbReference type="EMBL" id="OQE62537.1"/>
    </source>
</evidence>
<comment type="caution">
    <text evidence="1">The sequence shown here is derived from an EMBL/GenBank/DDBJ whole genome shotgun (WGS) entry which is preliminary data.</text>
</comment>
<evidence type="ECO:0000313" key="1">
    <source>
        <dbReference type="EMBL" id="OQE45311.1"/>
    </source>
</evidence>
<gene>
    <name evidence="2" type="ORF">PENNAL_c0262G09235</name>
    <name evidence="1" type="ORF">PENNAL_c0654G00459</name>
</gene>
<reference evidence="1" key="1">
    <citation type="submission" date="2016-10" db="EMBL/GenBank/DDBJ databases">
        <title>Uncovering the secondary metabolism of Penicillium species provides insights into the evolution of 6-MSA pathways.</title>
        <authorList>
            <person name="Nielsen J.C."/>
            <person name="Nielsen J."/>
        </authorList>
    </citation>
    <scope>NUCLEOTIDE SEQUENCE [LARGE SCALE GENOMIC DNA]</scope>
    <source>
        <strain evidence="1">IBT 13039</strain>
    </source>
</reference>
<dbReference type="AlphaFoldDB" id="A0A1V6V3R0"/>
<proteinExistence type="predicted"/>
<reference evidence="3" key="2">
    <citation type="journal article" date="2017" name="Nat. Microbiol.">
        <title>Global analysis of biosynthetic gene clusters reveals vast potential of secondary metabolite production in Penicillium species.</title>
        <authorList>
            <person name="Nielsen J.C."/>
            <person name="Grijseels S."/>
            <person name="Prigent S."/>
            <person name="Ji B."/>
            <person name="Dainat J."/>
            <person name="Nielsen K.F."/>
            <person name="Frisvad J.C."/>
            <person name="Workman M."/>
            <person name="Nielsen J."/>
        </authorList>
    </citation>
    <scope>NUCLEOTIDE SEQUENCE [LARGE SCALE GENOMIC DNA]</scope>
    <source>
        <strain evidence="3">IBT 13039</strain>
    </source>
</reference>
<dbReference type="EMBL" id="MOOB01000654">
    <property type="protein sequence ID" value="OQE45311.1"/>
    <property type="molecule type" value="Genomic_DNA"/>
</dbReference>
<sequence>MLSVGRAIYLPRLSFMPWPDRAIRLWNDLSKTPT</sequence>
<dbReference type="EMBL" id="MOOB01000262">
    <property type="protein sequence ID" value="OQE62537.1"/>
    <property type="molecule type" value="Genomic_DNA"/>
</dbReference>
<keyword evidence="3" id="KW-1185">Reference proteome</keyword>